<protein>
    <recommendedName>
        <fullName evidence="11">Zinc metalloprotease</fullName>
        <ecNumber evidence="11">3.4.24.-</ecNumber>
    </recommendedName>
</protein>
<keyword evidence="10 11" id="KW-0472">Membrane</keyword>
<dbReference type="InterPro" id="IPR036034">
    <property type="entry name" value="PDZ_sf"/>
</dbReference>
<evidence type="ECO:0000313" key="13">
    <source>
        <dbReference type="EMBL" id="BAU48183.1"/>
    </source>
</evidence>
<evidence type="ECO:0000256" key="8">
    <source>
        <dbReference type="ARBA" id="ARBA00022989"/>
    </source>
</evidence>
<keyword evidence="7 11" id="KW-0862">Zinc</keyword>
<comment type="cofactor">
    <cofactor evidence="1 11">
        <name>Zn(2+)</name>
        <dbReference type="ChEBI" id="CHEBI:29105"/>
    </cofactor>
</comment>
<dbReference type="InterPro" id="IPR004387">
    <property type="entry name" value="Pept_M50_Zn"/>
</dbReference>
<dbReference type="EMBL" id="AP014936">
    <property type="protein sequence ID" value="BAU48183.1"/>
    <property type="molecule type" value="Genomic_DNA"/>
</dbReference>
<feature type="transmembrane region" description="Helical" evidence="11">
    <location>
        <begin position="380"/>
        <end position="412"/>
    </location>
</feature>
<comment type="subcellular location">
    <subcellularLocation>
        <location evidence="2">Membrane</location>
        <topology evidence="2">Multi-pass membrane protein</topology>
    </subcellularLocation>
</comment>
<keyword evidence="8 11" id="KW-1133">Transmembrane helix</keyword>
<organism evidence="13 14">
    <name type="scientific">Sulfurifustis variabilis</name>
    <dbReference type="NCBI Taxonomy" id="1675686"/>
    <lineage>
        <taxon>Bacteria</taxon>
        <taxon>Pseudomonadati</taxon>
        <taxon>Pseudomonadota</taxon>
        <taxon>Gammaproteobacteria</taxon>
        <taxon>Acidiferrobacterales</taxon>
        <taxon>Acidiferrobacteraceae</taxon>
        <taxon>Sulfurifustis</taxon>
    </lineage>
</organism>
<keyword evidence="9 11" id="KW-0482">Metalloprotease</keyword>
<dbReference type="SMART" id="SM00228">
    <property type="entry name" value="PDZ"/>
    <property type="match status" value="2"/>
</dbReference>
<dbReference type="KEGG" id="sva:SVA_1623"/>
<evidence type="ECO:0000256" key="1">
    <source>
        <dbReference type="ARBA" id="ARBA00001947"/>
    </source>
</evidence>
<evidence type="ECO:0000256" key="10">
    <source>
        <dbReference type="ARBA" id="ARBA00023136"/>
    </source>
</evidence>
<dbReference type="PROSITE" id="PS50106">
    <property type="entry name" value="PDZ"/>
    <property type="match status" value="2"/>
</dbReference>
<evidence type="ECO:0000256" key="7">
    <source>
        <dbReference type="ARBA" id="ARBA00022833"/>
    </source>
</evidence>
<dbReference type="GO" id="GO:0004222">
    <property type="term" value="F:metalloendopeptidase activity"/>
    <property type="evidence" value="ECO:0007669"/>
    <property type="project" value="InterPro"/>
</dbReference>
<dbReference type="SUPFAM" id="SSF50156">
    <property type="entry name" value="PDZ domain-like"/>
    <property type="match status" value="2"/>
</dbReference>
<dbReference type="GO" id="GO:0006508">
    <property type="term" value="P:proteolysis"/>
    <property type="evidence" value="ECO:0007669"/>
    <property type="project" value="UniProtKB-KW"/>
</dbReference>
<feature type="transmembrane region" description="Helical" evidence="11">
    <location>
        <begin position="424"/>
        <end position="445"/>
    </location>
</feature>
<dbReference type="EC" id="3.4.24.-" evidence="11"/>
<keyword evidence="11" id="KW-0479">Metal-binding</keyword>
<keyword evidence="14" id="KW-1185">Reference proteome</keyword>
<keyword evidence="6 11" id="KW-0378">Hydrolase</keyword>
<dbReference type="GO" id="GO:0016020">
    <property type="term" value="C:membrane"/>
    <property type="evidence" value="ECO:0007669"/>
    <property type="project" value="UniProtKB-SubCell"/>
</dbReference>
<feature type="transmembrane region" description="Helical" evidence="11">
    <location>
        <begin position="99"/>
        <end position="120"/>
    </location>
</feature>
<evidence type="ECO:0000259" key="12">
    <source>
        <dbReference type="PROSITE" id="PS50106"/>
    </source>
</evidence>
<evidence type="ECO:0000256" key="9">
    <source>
        <dbReference type="ARBA" id="ARBA00023049"/>
    </source>
</evidence>
<dbReference type="Pfam" id="PF02163">
    <property type="entry name" value="Peptidase_M50"/>
    <property type="match status" value="1"/>
</dbReference>
<dbReference type="Proteomes" id="UP000218899">
    <property type="component" value="Chromosome"/>
</dbReference>
<sequence>MIDLLYYALAFVLALGVLIVVHEFGHYWVARRLGVKVLRFSVGFGKPLWTRRFGRDRTELVIGALPLGGYVKMLDEHEGDVPRDQLDRAFNRQPVWKRIPIVAAGPFFNFLFAILAYWAVFGVGMEGLRPVVGKVVEGSIAERGGFREGDLVLAFDGKDVQSWGQRRLYLFRKALDREIVNVEVQDGEGRIQHRLLDLREFPRGQVDAALLERGIGLYGYQPQVLPVVGGIEEGPAARAGMREGDRIVAIGGETVEGWEDVVAIVSRSAGRTLDVAVERDGQRVTLQVTPDAVAQDERTIGRINIRPQVGEIPPEMRVQVRMGALEAFREALANTWAMSTLTVEMLYRMVTLEVSSKNISGPITIAQYAGYSAKIGAVQFILFLAVISISLGVLNLLPIPILDGGHLLYYFIEAVKGSPVSERVMAFGHQIGIVVLVGLMVLAFYNDLTRIFQ</sequence>
<dbReference type="InterPro" id="IPR008915">
    <property type="entry name" value="Peptidase_M50"/>
</dbReference>
<evidence type="ECO:0000256" key="3">
    <source>
        <dbReference type="ARBA" id="ARBA00007931"/>
    </source>
</evidence>
<proteinExistence type="inferred from homology"/>
<dbReference type="PANTHER" id="PTHR42837">
    <property type="entry name" value="REGULATOR OF SIGMA-E PROTEASE RSEP"/>
    <property type="match status" value="1"/>
</dbReference>
<dbReference type="InterPro" id="IPR041489">
    <property type="entry name" value="PDZ_6"/>
</dbReference>
<dbReference type="GO" id="GO:0046872">
    <property type="term" value="F:metal ion binding"/>
    <property type="evidence" value="ECO:0007669"/>
    <property type="project" value="UniProtKB-KW"/>
</dbReference>
<evidence type="ECO:0000256" key="5">
    <source>
        <dbReference type="ARBA" id="ARBA00022692"/>
    </source>
</evidence>
<dbReference type="OrthoDB" id="9782003at2"/>
<evidence type="ECO:0000256" key="4">
    <source>
        <dbReference type="ARBA" id="ARBA00022670"/>
    </source>
</evidence>
<dbReference type="CDD" id="cd06163">
    <property type="entry name" value="S2P-M50_PDZ_RseP-like"/>
    <property type="match status" value="2"/>
</dbReference>
<name>A0A1B4V3R7_9GAMM</name>
<gene>
    <name evidence="13" type="ORF">SVA_1623</name>
</gene>
<feature type="transmembrane region" description="Helical" evidence="11">
    <location>
        <begin position="6"/>
        <end position="29"/>
    </location>
</feature>
<keyword evidence="5 11" id="KW-0812">Transmembrane</keyword>
<dbReference type="AlphaFoldDB" id="A0A1B4V3R7"/>
<feature type="domain" description="PDZ" evidence="12">
    <location>
        <begin position="195"/>
        <end position="292"/>
    </location>
</feature>
<dbReference type="CDD" id="cd23081">
    <property type="entry name" value="cpPDZ_EcRseP-like"/>
    <property type="match status" value="1"/>
</dbReference>
<evidence type="ECO:0000256" key="6">
    <source>
        <dbReference type="ARBA" id="ARBA00022801"/>
    </source>
</evidence>
<reference evidence="13 14" key="1">
    <citation type="submission" date="2015-08" db="EMBL/GenBank/DDBJ databases">
        <title>Complete genome sequence of Sulfurifustis variabilis.</title>
        <authorList>
            <person name="Miura A."/>
            <person name="Kojima H."/>
            <person name="Fukui M."/>
        </authorList>
    </citation>
    <scope>NUCLEOTIDE SEQUENCE [LARGE SCALE GENOMIC DNA]</scope>
    <source>
        <strain evidence="14">skN76</strain>
    </source>
</reference>
<evidence type="ECO:0000313" key="14">
    <source>
        <dbReference type="Proteomes" id="UP000218899"/>
    </source>
</evidence>
<feature type="domain" description="PDZ" evidence="12">
    <location>
        <begin position="121"/>
        <end position="162"/>
    </location>
</feature>
<dbReference type="NCBIfam" id="TIGR00054">
    <property type="entry name" value="RIP metalloprotease RseP"/>
    <property type="match status" value="1"/>
</dbReference>
<dbReference type="Pfam" id="PF17820">
    <property type="entry name" value="PDZ_6"/>
    <property type="match status" value="2"/>
</dbReference>
<dbReference type="InterPro" id="IPR001478">
    <property type="entry name" value="PDZ"/>
</dbReference>
<evidence type="ECO:0000256" key="2">
    <source>
        <dbReference type="ARBA" id="ARBA00004141"/>
    </source>
</evidence>
<dbReference type="Gene3D" id="2.30.42.10">
    <property type="match status" value="2"/>
</dbReference>
<dbReference type="PANTHER" id="PTHR42837:SF2">
    <property type="entry name" value="MEMBRANE METALLOPROTEASE ARASP2, CHLOROPLASTIC-RELATED"/>
    <property type="match status" value="1"/>
</dbReference>
<keyword evidence="4" id="KW-0645">Protease</keyword>
<accession>A0A1B4V3R7</accession>
<comment type="similarity">
    <text evidence="3 11">Belongs to the peptidase M50B family.</text>
</comment>
<evidence type="ECO:0000256" key="11">
    <source>
        <dbReference type="RuleBase" id="RU362031"/>
    </source>
</evidence>